<dbReference type="KEGG" id="sai:Saci_2258"/>
<protein>
    <submittedName>
        <fullName evidence="2">Conserved membrane protein</fullName>
    </submittedName>
</protein>
<dbReference type="PATRIC" id="fig|330779.12.peg.2267"/>
<dbReference type="GeneID" id="14552771"/>
<feature type="transmembrane region" description="Helical" evidence="1">
    <location>
        <begin position="121"/>
        <end position="142"/>
    </location>
</feature>
<dbReference type="HOGENOM" id="CLU_1754788_0_0_2"/>
<dbReference type="RefSeq" id="WP_011279046.1">
    <property type="nucleotide sequence ID" value="NC_007181.1"/>
</dbReference>
<gene>
    <name evidence="2" type="ordered locus">Saci_2258</name>
</gene>
<evidence type="ECO:0000256" key="1">
    <source>
        <dbReference type="SAM" id="Phobius"/>
    </source>
</evidence>
<feature type="transmembrane region" description="Helical" evidence="1">
    <location>
        <begin position="95"/>
        <end position="115"/>
    </location>
</feature>
<evidence type="ECO:0000313" key="2">
    <source>
        <dbReference type="EMBL" id="AAY81544.1"/>
    </source>
</evidence>
<dbReference type="PIR" id="S56159">
    <property type="entry name" value="S56159"/>
</dbReference>
<dbReference type="Proteomes" id="UP000001018">
    <property type="component" value="Chromosome"/>
</dbReference>
<feature type="transmembrane region" description="Helical" evidence="1">
    <location>
        <begin position="14"/>
        <end position="32"/>
    </location>
</feature>
<dbReference type="AlphaFoldDB" id="F2Z5W8"/>
<keyword evidence="3" id="KW-1185">Reference proteome</keyword>
<name>F2Z5W8_SULAC</name>
<dbReference type="STRING" id="330779.Saci_2258"/>
<organism evidence="2 3">
    <name type="scientific">Sulfolobus acidocaldarius (strain ATCC 33909 / DSM 639 / JCM 8929 / NBRC 15157 / NCIMB 11770)</name>
    <dbReference type="NCBI Taxonomy" id="330779"/>
    <lineage>
        <taxon>Archaea</taxon>
        <taxon>Thermoproteota</taxon>
        <taxon>Thermoprotei</taxon>
        <taxon>Sulfolobales</taxon>
        <taxon>Sulfolobaceae</taxon>
        <taxon>Sulfolobus</taxon>
    </lineage>
</organism>
<evidence type="ECO:0000313" key="3">
    <source>
        <dbReference type="Proteomes" id="UP000001018"/>
    </source>
</evidence>
<keyword evidence="1" id="KW-0472">Membrane</keyword>
<dbReference type="eggNOG" id="arCOG06033">
    <property type="taxonomic scope" value="Archaea"/>
</dbReference>
<sequence length="148" mass="16808">MDANNRKRLTLKDYIWWVVTVVAFFVAFEWVGDFGKLAYLTSSPISSYVENLYTATYLAAGIVFAIFMGSIVFLAVRFRAPSTTTEVKRISTVTYYYIALVMDLIAGVVITYLMMTISYEFLIGALASADVFVFGSIIYLIYKMYFTD</sequence>
<keyword evidence="1" id="KW-1133">Transmembrane helix</keyword>
<dbReference type="EMBL" id="CP000077">
    <property type="protein sequence ID" value="AAY81544.1"/>
    <property type="molecule type" value="Genomic_DNA"/>
</dbReference>
<dbReference type="BioCyc" id="MetaCyc:MONOMER-21015"/>
<proteinExistence type="predicted"/>
<feature type="transmembrane region" description="Helical" evidence="1">
    <location>
        <begin position="52"/>
        <end position="74"/>
    </location>
</feature>
<accession>F2Z5W8</accession>
<reference evidence="2 3" key="1">
    <citation type="journal article" date="2005" name="J. Bacteriol.">
        <title>The genome of Sulfolobus acidocaldarius, a model organism of the Crenarchaeota.</title>
        <authorList>
            <person name="Chen L."/>
            <person name="Brugger K."/>
            <person name="Skovgaard M."/>
            <person name="Redder P."/>
            <person name="She Q."/>
            <person name="Torarinsson E."/>
            <person name="Greve B."/>
            <person name="Awayez M."/>
            <person name="Zibat A."/>
            <person name="Klenk H.-P."/>
            <person name="Garrett R.A."/>
        </authorList>
    </citation>
    <scope>NUCLEOTIDE SEQUENCE [LARGE SCALE GENOMIC DNA]</scope>
    <source>
        <strain evidence="3">ATCC 33909 / DSM 639 / JCM 8929 / NBRC 15157 / NCIMB 11770</strain>
    </source>
</reference>
<keyword evidence="1" id="KW-0812">Transmembrane</keyword>